<proteinExistence type="predicted"/>
<gene>
    <name evidence="1" type="ORF">ALP65_00421</name>
</gene>
<dbReference type="Proteomes" id="UP000270834">
    <property type="component" value="Unassembled WGS sequence"/>
</dbReference>
<evidence type="ECO:0000313" key="2">
    <source>
        <dbReference type="Proteomes" id="UP000270834"/>
    </source>
</evidence>
<accession>A0A3M5E1E5</accession>
<evidence type="ECO:0000313" key="1">
    <source>
        <dbReference type="EMBL" id="RMS55383.1"/>
    </source>
</evidence>
<dbReference type="EMBL" id="RBSQ01000583">
    <property type="protein sequence ID" value="RMS55383.1"/>
    <property type="molecule type" value="Genomic_DNA"/>
</dbReference>
<sequence>MLDDVSRFEIRAWVPGKGWTRLPARSKVRASGLEISLARVTRNGVERYRRVVALQ</sequence>
<organism evidence="1 2">
    <name type="scientific">Pseudomonas aeruginosa</name>
    <dbReference type="NCBI Taxonomy" id="287"/>
    <lineage>
        <taxon>Bacteria</taxon>
        <taxon>Pseudomonadati</taxon>
        <taxon>Pseudomonadota</taxon>
        <taxon>Gammaproteobacteria</taxon>
        <taxon>Pseudomonadales</taxon>
        <taxon>Pseudomonadaceae</taxon>
        <taxon>Pseudomonas</taxon>
    </lineage>
</organism>
<reference evidence="1 2" key="1">
    <citation type="submission" date="2018-08" db="EMBL/GenBank/DDBJ databases">
        <title>Recombination of ecologically and evolutionarily significant loci maintains genetic cohesion in the Pseudomonas syringae species complex.</title>
        <authorList>
            <person name="Dillon M."/>
            <person name="Thakur S."/>
            <person name="Almeida R.N.D."/>
            <person name="Weir B.S."/>
            <person name="Guttman D.S."/>
        </authorList>
    </citation>
    <scope>NUCLEOTIDE SEQUENCE [LARGE SCALE GENOMIC DNA]</scope>
    <source>
        <strain evidence="1 2">ICMP 7846</strain>
    </source>
</reference>
<comment type="caution">
    <text evidence="1">The sequence shown here is derived from an EMBL/GenBank/DDBJ whole genome shotgun (WGS) entry which is preliminary data.</text>
</comment>
<name>A0A3M5E1E5_PSEAI</name>
<protein>
    <submittedName>
        <fullName evidence="1">Uncharacterized protein</fullName>
    </submittedName>
</protein>
<dbReference type="AlphaFoldDB" id="A0A3M5E1E5"/>